<organism evidence="5 6">
    <name type="scientific">Brevibacterium rongguiense</name>
    <dbReference type="NCBI Taxonomy" id="2695267"/>
    <lineage>
        <taxon>Bacteria</taxon>
        <taxon>Bacillati</taxon>
        <taxon>Actinomycetota</taxon>
        <taxon>Actinomycetes</taxon>
        <taxon>Micrococcales</taxon>
        <taxon>Brevibacteriaceae</taxon>
        <taxon>Brevibacterium</taxon>
    </lineage>
</organism>
<feature type="active site" evidence="2 3">
    <location>
        <position position="327"/>
    </location>
</feature>
<dbReference type="AlphaFoldDB" id="A0A6N9H4T9"/>
<gene>
    <name evidence="2" type="primary">metXA</name>
    <name evidence="5" type="ORF">GSY69_02910</name>
</gene>
<dbReference type="HAMAP" id="MF_00296">
    <property type="entry name" value="MetX_acyltransf"/>
    <property type="match status" value="1"/>
</dbReference>
<keyword evidence="2 5" id="KW-0012">Acyltransferase</keyword>
<dbReference type="UniPathway" id="UPA00051">
    <property type="reaction ID" value="UER00074"/>
</dbReference>
<dbReference type="PIRSF" id="PIRSF000443">
    <property type="entry name" value="Homoser_Ac_trans"/>
    <property type="match status" value="1"/>
</dbReference>
<sequence length="377" mass="38824">MALSVHTSAVDLGAFRLESGQRLPAVHLAYEAYGRLNAAGTNAVLVEHALTGDSHVASAGVDGSGAFAPGWWEAVVGPGRAIDTDEFFVVCANTLGGCSGSTGPASTAADGLPYGSRFPRVGIRDMARAELALSDALGIERWHAVIGGSMGGARALELALLAPQRVARAGILAAPAYSQADQIAWAHAQLRAIRMDPDYCGGDYAALGRCPAAGLGLARQIAHLTYRADADLNERFGRDLQPGASAEAGARAGAVPSAGAGAPGAYAIESYLDYQANKLVARFDANSYAVLTAALRDHDVRRGRSADLAEALAGARCRFSVAALSSDRLYPPGQVEQLAQALPGRVDYALIATAAGHDGFLTESHAVGEVLAALLAH</sequence>
<dbReference type="GO" id="GO:0004414">
    <property type="term" value="F:homoserine O-acetyltransferase activity"/>
    <property type="evidence" value="ECO:0007669"/>
    <property type="project" value="UniProtKB-UniRule"/>
</dbReference>
<evidence type="ECO:0000313" key="6">
    <source>
        <dbReference type="Proteomes" id="UP000469215"/>
    </source>
</evidence>
<dbReference type="PANTHER" id="PTHR32268:SF11">
    <property type="entry name" value="HOMOSERINE O-ACETYLTRANSFERASE"/>
    <property type="match status" value="1"/>
</dbReference>
<comment type="subunit">
    <text evidence="2">Homodimer.</text>
</comment>
<feature type="active site" description="Nucleophile" evidence="2 3">
    <location>
        <position position="149"/>
    </location>
</feature>
<dbReference type="NCBIfam" id="TIGR01392">
    <property type="entry name" value="homoserO_Ac_trn"/>
    <property type="match status" value="1"/>
</dbReference>
<comment type="subcellular location">
    <subcellularLocation>
        <location evidence="2">Cytoplasm</location>
    </subcellularLocation>
</comment>
<dbReference type="GO" id="GO:0009092">
    <property type="term" value="P:homoserine metabolic process"/>
    <property type="evidence" value="ECO:0007669"/>
    <property type="project" value="TreeGrafter"/>
</dbReference>
<dbReference type="EMBL" id="WWEQ01000007">
    <property type="protein sequence ID" value="MYM18955.1"/>
    <property type="molecule type" value="Genomic_DNA"/>
</dbReference>
<dbReference type="InterPro" id="IPR008220">
    <property type="entry name" value="HAT_MetX-like"/>
</dbReference>
<dbReference type="Pfam" id="PF00561">
    <property type="entry name" value="Abhydrolase_1"/>
    <property type="match status" value="1"/>
</dbReference>
<dbReference type="RefSeq" id="WP_160952390.1">
    <property type="nucleotide sequence ID" value="NZ_WWEQ01000007.1"/>
</dbReference>
<comment type="caution">
    <text evidence="2">Lacks conserved residue(s) required for the propagation of feature annotation.</text>
</comment>
<protein>
    <recommendedName>
        <fullName evidence="2">Homoserine O-acetyltransferase</fullName>
        <shortName evidence="2">HAT</shortName>
        <ecNumber evidence="2">2.3.1.31</ecNumber>
    </recommendedName>
    <alternativeName>
        <fullName evidence="2">Homoserine transacetylase</fullName>
        <shortName evidence="2">HTA</shortName>
    </alternativeName>
</protein>
<feature type="active site" evidence="2 3">
    <location>
        <position position="357"/>
    </location>
</feature>
<keyword evidence="6" id="KW-1185">Reference proteome</keyword>
<keyword evidence="1 2" id="KW-0808">Transferase</keyword>
<dbReference type="Proteomes" id="UP000469215">
    <property type="component" value="Unassembled WGS sequence"/>
</dbReference>
<dbReference type="NCBIfam" id="NF001209">
    <property type="entry name" value="PRK00175.1"/>
    <property type="match status" value="1"/>
</dbReference>
<comment type="function">
    <text evidence="2">Transfers an acetyl group from acetyl-CoA to L-homoserine, forming acetyl-L-homoserine.</text>
</comment>
<dbReference type="InterPro" id="IPR029058">
    <property type="entry name" value="AB_hydrolase_fold"/>
</dbReference>
<feature type="domain" description="AB hydrolase-1" evidence="4">
    <location>
        <begin position="43"/>
        <end position="363"/>
    </location>
</feature>
<dbReference type="EC" id="2.3.1.31" evidence="2"/>
<evidence type="ECO:0000256" key="1">
    <source>
        <dbReference type="ARBA" id="ARBA00022679"/>
    </source>
</evidence>
<comment type="catalytic activity">
    <reaction evidence="2">
        <text>L-homoserine + acetyl-CoA = O-acetyl-L-homoserine + CoA</text>
        <dbReference type="Rhea" id="RHEA:13701"/>
        <dbReference type="ChEBI" id="CHEBI:57287"/>
        <dbReference type="ChEBI" id="CHEBI:57288"/>
        <dbReference type="ChEBI" id="CHEBI:57476"/>
        <dbReference type="ChEBI" id="CHEBI:57716"/>
        <dbReference type="EC" id="2.3.1.31"/>
    </reaction>
</comment>
<evidence type="ECO:0000259" key="4">
    <source>
        <dbReference type="Pfam" id="PF00561"/>
    </source>
</evidence>
<evidence type="ECO:0000313" key="5">
    <source>
        <dbReference type="EMBL" id="MYM18955.1"/>
    </source>
</evidence>
<comment type="pathway">
    <text evidence="2">Amino-acid biosynthesis; L-methionine biosynthesis via de novo pathway; O-acetyl-L-homoserine from L-homoserine: step 1/1.</text>
</comment>
<keyword evidence="2" id="KW-0028">Amino-acid biosynthesis</keyword>
<dbReference type="Gene3D" id="3.40.50.1820">
    <property type="entry name" value="alpha/beta hydrolase"/>
    <property type="match status" value="1"/>
</dbReference>
<dbReference type="InterPro" id="IPR000073">
    <property type="entry name" value="AB_hydrolase_1"/>
</dbReference>
<dbReference type="GO" id="GO:0009086">
    <property type="term" value="P:methionine biosynthetic process"/>
    <property type="evidence" value="ECO:0007669"/>
    <property type="project" value="UniProtKB-UniRule"/>
</dbReference>
<accession>A0A6N9H4T9</accession>
<evidence type="ECO:0000256" key="3">
    <source>
        <dbReference type="PIRSR" id="PIRSR000443-1"/>
    </source>
</evidence>
<evidence type="ECO:0000256" key="2">
    <source>
        <dbReference type="HAMAP-Rule" id="MF_00296"/>
    </source>
</evidence>
<dbReference type="PANTHER" id="PTHR32268">
    <property type="entry name" value="HOMOSERINE O-ACETYLTRANSFERASE"/>
    <property type="match status" value="1"/>
</dbReference>
<dbReference type="GO" id="GO:0005737">
    <property type="term" value="C:cytoplasm"/>
    <property type="evidence" value="ECO:0007669"/>
    <property type="project" value="UniProtKB-SubCell"/>
</dbReference>
<keyword evidence="2" id="KW-0963">Cytoplasm</keyword>
<reference evidence="5 6" key="1">
    <citation type="submission" date="2020-01" db="EMBL/GenBank/DDBJ databases">
        <authorList>
            <person name="Deng T."/>
        </authorList>
    </citation>
    <scope>NUCLEOTIDE SEQUENCE [LARGE SCALE GENOMIC DNA]</scope>
    <source>
        <strain evidence="5 6">5221</strain>
    </source>
</reference>
<feature type="binding site" evidence="2">
    <location>
        <position position="358"/>
    </location>
    <ligand>
        <name>substrate</name>
    </ligand>
</feature>
<dbReference type="SUPFAM" id="SSF53474">
    <property type="entry name" value="alpha/beta-Hydrolases"/>
    <property type="match status" value="1"/>
</dbReference>
<name>A0A6N9H4T9_9MICO</name>
<keyword evidence="2" id="KW-0486">Methionine biosynthesis</keyword>
<proteinExistence type="inferred from homology"/>
<comment type="caution">
    <text evidence="5">The sequence shown here is derived from an EMBL/GenBank/DDBJ whole genome shotgun (WGS) entry which is preliminary data.</text>
</comment>
<comment type="similarity">
    <text evidence="2">Belongs to the AB hydrolase superfamily. MetX family.</text>
</comment>
<feature type="binding site" evidence="2">
    <location>
        <position position="219"/>
    </location>
    <ligand>
        <name>substrate</name>
    </ligand>
</feature>